<dbReference type="Proteomes" id="UP000734854">
    <property type="component" value="Unassembled WGS sequence"/>
</dbReference>
<feature type="region of interest" description="Disordered" evidence="7">
    <location>
        <begin position="153"/>
        <end position="172"/>
    </location>
</feature>
<dbReference type="GO" id="GO:0003677">
    <property type="term" value="F:DNA binding"/>
    <property type="evidence" value="ECO:0007669"/>
    <property type="project" value="UniProtKB-KW"/>
</dbReference>
<protein>
    <recommendedName>
        <fullName evidence="8">BZIP domain-containing protein</fullName>
    </recommendedName>
</protein>
<evidence type="ECO:0000313" key="9">
    <source>
        <dbReference type="EMBL" id="KAG6476251.1"/>
    </source>
</evidence>
<evidence type="ECO:0000256" key="1">
    <source>
        <dbReference type="ARBA" id="ARBA00004123"/>
    </source>
</evidence>
<feature type="domain" description="BZIP" evidence="8">
    <location>
        <begin position="150"/>
        <end position="213"/>
    </location>
</feature>
<keyword evidence="3" id="KW-0238">DNA-binding</keyword>
<dbReference type="GO" id="GO:0005634">
    <property type="term" value="C:nucleus"/>
    <property type="evidence" value="ECO:0007669"/>
    <property type="project" value="UniProtKB-SubCell"/>
</dbReference>
<sequence length="241" mass="27539">MYVRMFFHSLVRCESVLDRTPPFSTQCIINKATNHCKLLSPSLNIPTSSSSSSLPSFISAYSKQNTIIMHSGEVASVSYLSPSNSPFRAHYNMHQDSITSSNFSCLFGPHFTEHLHTMPEMHGMSVPISYLGIGRISDEPGGADKLVQAEERKKRRMISNRESARRSRMRKQKHLGELYSQVIRLRSVNHQLLNELNNVVRERNQIIQENRRLKNEETTLQMKLKSLPAKFDCSQEEAEIS</sequence>
<dbReference type="PANTHER" id="PTHR46324">
    <property type="entry name" value="BASIC LEUCINE ZIPPER 43-RELATED"/>
    <property type="match status" value="1"/>
</dbReference>
<proteinExistence type="predicted"/>
<evidence type="ECO:0000259" key="8">
    <source>
        <dbReference type="PROSITE" id="PS50217"/>
    </source>
</evidence>
<dbReference type="InterPro" id="IPR046347">
    <property type="entry name" value="bZIP_sf"/>
</dbReference>
<organism evidence="9 10">
    <name type="scientific">Zingiber officinale</name>
    <name type="common">Ginger</name>
    <name type="synonym">Amomum zingiber</name>
    <dbReference type="NCBI Taxonomy" id="94328"/>
    <lineage>
        <taxon>Eukaryota</taxon>
        <taxon>Viridiplantae</taxon>
        <taxon>Streptophyta</taxon>
        <taxon>Embryophyta</taxon>
        <taxon>Tracheophyta</taxon>
        <taxon>Spermatophyta</taxon>
        <taxon>Magnoliopsida</taxon>
        <taxon>Liliopsida</taxon>
        <taxon>Zingiberales</taxon>
        <taxon>Zingiberaceae</taxon>
        <taxon>Zingiber</taxon>
    </lineage>
</organism>
<feature type="coiled-coil region" evidence="6">
    <location>
        <begin position="189"/>
        <end position="216"/>
    </location>
</feature>
<dbReference type="SUPFAM" id="SSF57959">
    <property type="entry name" value="Leucine zipper domain"/>
    <property type="match status" value="1"/>
</dbReference>
<comment type="caution">
    <text evidence="9">The sequence shown here is derived from an EMBL/GenBank/DDBJ whole genome shotgun (WGS) entry which is preliminary data.</text>
</comment>
<dbReference type="FunFam" id="1.20.5.170:FF:000020">
    <property type="entry name" value="BZIP transcription factor"/>
    <property type="match status" value="1"/>
</dbReference>
<dbReference type="InterPro" id="IPR045314">
    <property type="entry name" value="bZIP_plant_GBF1"/>
</dbReference>
<dbReference type="Pfam" id="PF00170">
    <property type="entry name" value="bZIP_1"/>
    <property type="match status" value="1"/>
</dbReference>
<dbReference type="PANTHER" id="PTHR46324:SF26">
    <property type="entry name" value="OS02G0728001 PROTEIN"/>
    <property type="match status" value="1"/>
</dbReference>
<accession>A0A8J5KBH8</accession>
<keyword evidence="4" id="KW-0804">Transcription</keyword>
<evidence type="ECO:0000256" key="5">
    <source>
        <dbReference type="ARBA" id="ARBA00023242"/>
    </source>
</evidence>
<evidence type="ECO:0000313" key="10">
    <source>
        <dbReference type="Proteomes" id="UP000734854"/>
    </source>
</evidence>
<dbReference type="GO" id="GO:0003700">
    <property type="term" value="F:DNA-binding transcription factor activity"/>
    <property type="evidence" value="ECO:0007669"/>
    <property type="project" value="InterPro"/>
</dbReference>
<evidence type="ECO:0000256" key="6">
    <source>
        <dbReference type="SAM" id="Coils"/>
    </source>
</evidence>
<reference evidence="9 10" key="1">
    <citation type="submission" date="2020-08" db="EMBL/GenBank/DDBJ databases">
        <title>Plant Genome Project.</title>
        <authorList>
            <person name="Zhang R.-G."/>
        </authorList>
    </citation>
    <scope>NUCLEOTIDE SEQUENCE [LARGE SCALE GENOMIC DNA]</scope>
    <source>
        <tissue evidence="9">Rhizome</tissue>
    </source>
</reference>
<keyword evidence="2" id="KW-0805">Transcription regulation</keyword>
<keyword evidence="10" id="KW-1185">Reference proteome</keyword>
<dbReference type="SMART" id="SM00338">
    <property type="entry name" value="BRLZ"/>
    <property type="match status" value="1"/>
</dbReference>
<keyword evidence="6" id="KW-0175">Coiled coil</keyword>
<evidence type="ECO:0000256" key="4">
    <source>
        <dbReference type="ARBA" id="ARBA00023163"/>
    </source>
</evidence>
<dbReference type="PROSITE" id="PS50217">
    <property type="entry name" value="BZIP"/>
    <property type="match status" value="1"/>
</dbReference>
<comment type="subcellular location">
    <subcellularLocation>
        <location evidence="1">Nucleus</location>
    </subcellularLocation>
</comment>
<dbReference type="InterPro" id="IPR004827">
    <property type="entry name" value="bZIP"/>
</dbReference>
<dbReference type="EMBL" id="JACMSC010000018">
    <property type="protein sequence ID" value="KAG6476251.1"/>
    <property type="molecule type" value="Genomic_DNA"/>
</dbReference>
<evidence type="ECO:0000256" key="7">
    <source>
        <dbReference type="SAM" id="MobiDB-lite"/>
    </source>
</evidence>
<evidence type="ECO:0000256" key="3">
    <source>
        <dbReference type="ARBA" id="ARBA00023125"/>
    </source>
</evidence>
<name>A0A8J5KBH8_ZINOF</name>
<dbReference type="PROSITE" id="PS00036">
    <property type="entry name" value="BZIP_BASIC"/>
    <property type="match status" value="1"/>
</dbReference>
<gene>
    <name evidence="9" type="ORF">ZIOFF_065490</name>
</gene>
<keyword evidence="5" id="KW-0539">Nucleus</keyword>
<dbReference type="Gene3D" id="1.20.5.170">
    <property type="match status" value="1"/>
</dbReference>
<dbReference type="AlphaFoldDB" id="A0A8J5KBH8"/>
<dbReference type="CDD" id="cd14702">
    <property type="entry name" value="bZIP_plant_GBF1"/>
    <property type="match status" value="1"/>
</dbReference>
<dbReference type="InterPro" id="IPR044521">
    <property type="entry name" value="AtbZIP8/43"/>
</dbReference>
<evidence type="ECO:0000256" key="2">
    <source>
        <dbReference type="ARBA" id="ARBA00023015"/>
    </source>
</evidence>